<evidence type="ECO:0000256" key="1">
    <source>
        <dbReference type="SAM" id="MobiDB-lite"/>
    </source>
</evidence>
<gene>
    <name evidence="2" type="ORF">GHT09_003951</name>
</gene>
<dbReference type="PANTHER" id="PTHR14136">
    <property type="entry name" value="BTB_POZ DOMAIN-CONTAINING PROTEIN KCTD9"/>
    <property type="match status" value="1"/>
</dbReference>
<sequence>MRLHGFSWQVGVCVRGGAASAAEKSPTYLLMVGHSIQRCSRPQKILNHVFFLSAVSWKSKNHLWEPNQGETSVDSGAGLSGAGLSGAGLSGAGLSGAGLSGAGLSGAGLSGAGLSGAGLSGAGLSGAGLSGAGLSGAGLSETLQRRTPAKSRTPTSTS</sequence>
<dbReference type="EMBL" id="WJEC01000252">
    <property type="protein sequence ID" value="KAF7484569.1"/>
    <property type="molecule type" value="Genomic_DNA"/>
</dbReference>
<accession>A0A834QS22</accession>
<name>A0A834QS22_MARMO</name>
<dbReference type="AlphaFoldDB" id="A0A834QS22"/>
<organism evidence="2 3">
    <name type="scientific">Marmota monax</name>
    <name type="common">Woodchuck</name>
    <dbReference type="NCBI Taxonomy" id="9995"/>
    <lineage>
        <taxon>Eukaryota</taxon>
        <taxon>Metazoa</taxon>
        <taxon>Chordata</taxon>
        <taxon>Craniata</taxon>
        <taxon>Vertebrata</taxon>
        <taxon>Euteleostomi</taxon>
        <taxon>Mammalia</taxon>
        <taxon>Eutheria</taxon>
        <taxon>Euarchontoglires</taxon>
        <taxon>Glires</taxon>
        <taxon>Rodentia</taxon>
        <taxon>Sciuromorpha</taxon>
        <taxon>Sciuridae</taxon>
        <taxon>Xerinae</taxon>
        <taxon>Marmotini</taxon>
        <taxon>Marmota</taxon>
    </lineage>
</organism>
<comment type="caution">
    <text evidence="2">The sequence shown here is derived from an EMBL/GenBank/DDBJ whole genome shotgun (WGS) entry which is preliminary data.</text>
</comment>
<dbReference type="PANTHER" id="PTHR14136:SF17">
    <property type="entry name" value="BTB_POZ DOMAIN-CONTAINING PROTEIN KCTD9"/>
    <property type="match status" value="1"/>
</dbReference>
<evidence type="ECO:0000313" key="3">
    <source>
        <dbReference type="Proteomes" id="UP000662637"/>
    </source>
</evidence>
<dbReference type="Proteomes" id="UP000662637">
    <property type="component" value="Unassembled WGS sequence"/>
</dbReference>
<proteinExistence type="predicted"/>
<dbReference type="SUPFAM" id="SSF141571">
    <property type="entry name" value="Pentapeptide repeat-like"/>
    <property type="match status" value="1"/>
</dbReference>
<evidence type="ECO:0000313" key="2">
    <source>
        <dbReference type="EMBL" id="KAF7484569.1"/>
    </source>
</evidence>
<protein>
    <submittedName>
        <fullName evidence="2">Uncharacterized protein</fullName>
    </submittedName>
</protein>
<dbReference type="InterPro" id="IPR051082">
    <property type="entry name" value="Pentapeptide-BTB/POZ_domain"/>
</dbReference>
<feature type="region of interest" description="Disordered" evidence="1">
    <location>
        <begin position="137"/>
        <end position="158"/>
    </location>
</feature>
<dbReference type="Gene3D" id="2.160.20.80">
    <property type="entry name" value="E3 ubiquitin-protein ligase SopA"/>
    <property type="match status" value="1"/>
</dbReference>
<reference evidence="2" key="1">
    <citation type="submission" date="2020-08" db="EMBL/GenBank/DDBJ databases">
        <authorList>
            <person name="Shumante A."/>
            <person name="Zimin A.V."/>
            <person name="Puiu D."/>
            <person name="Salzberg S.L."/>
        </authorList>
    </citation>
    <scope>NUCLEOTIDE SEQUENCE</scope>
    <source>
        <strain evidence="2">WC2-LM</strain>
        <tissue evidence="2">Liver</tissue>
    </source>
</reference>